<evidence type="ECO:0000313" key="3">
    <source>
        <dbReference type="EMBL" id="CAE0715118.1"/>
    </source>
</evidence>
<dbReference type="PRINTS" id="PR00625">
    <property type="entry name" value="JDOMAIN"/>
</dbReference>
<keyword evidence="1" id="KW-0812">Transmembrane</keyword>
<sequence>MSKQVPDKKPKNLQQGVMSGVSNVASGAVGGFGLAVIASTMGCKAGAKRGGIVGGSVGLVGGAAVGVVGGSALLIGGAVTGAISVVKGVAAVPSSISAPRRGKWWNEATSTWVFTDLTTLQVPENDDDLLGGIGNDPEHGNTNANTNTHSGEVKDTQYYEALELETNANASKIKRQYYLMARKYHPDKNPGDPASAEKFKSAAEAYQVLSDPQLRFEYDHNGMDALSADKTSTNGNLDQQMDPSLLLAFLFGSDRFNSYIGRLVTSTSAMLGDTDKLSATDARILQERRCTRLAMTLVNRIQPWVDRNFEETEDVWTTQTEELKTASYGWELLQVIGMAYELTALQFLGSNDSGIGFRSVGKWAKGKKATSKLGFTKTKNAFQTLAAGLESAKVQSEYENKLEAAALDEEKTEQLKQERDNASIEIMMKIIWTNTSVDITSTIHETCQMVFFDQSVTKEIREMRAKAVQKLGTIFRASVAPPVDSDCHRKLFEDATLAATVETIKRKDEKADINAEEAATK</sequence>
<reference evidence="3" key="1">
    <citation type="submission" date="2021-01" db="EMBL/GenBank/DDBJ databases">
        <authorList>
            <person name="Corre E."/>
            <person name="Pelletier E."/>
            <person name="Niang G."/>
            <person name="Scheremetjew M."/>
            <person name="Finn R."/>
            <person name="Kale V."/>
            <person name="Holt S."/>
            <person name="Cochrane G."/>
            <person name="Meng A."/>
            <person name="Brown T."/>
            <person name="Cohen L."/>
        </authorList>
    </citation>
    <scope>NUCLEOTIDE SEQUENCE</scope>
    <source>
        <strain evidence="3">10249 10 AB</strain>
    </source>
</reference>
<dbReference type="CDD" id="cd06257">
    <property type="entry name" value="DnaJ"/>
    <property type="match status" value="1"/>
</dbReference>
<dbReference type="AlphaFoldDB" id="A0A7S4AHM6"/>
<dbReference type="PANTHER" id="PTHR44094">
    <property type="entry name" value="DNAJ HEAT SHOCK N-TERMINAL DOMAIN-CONTAINING PROTEIN"/>
    <property type="match status" value="1"/>
</dbReference>
<organism evidence="3">
    <name type="scientific">Pseudo-nitzschia australis</name>
    <dbReference type="NCBI Taxonomy" id="44445"/>
    <lineage>
        <taxon>Eukaryota</taxon>
        <taxon>Sar</taxon>
        <taxon>Stramenopiles</taxon>
        <taxon>Ochrophyta</taxon>
        <taxon>Bacillariophyta</taxon>
        <taxon>Bacillariophyceae</taxon>
        <taxon>Bacillariophycidae</taxon>
        <taxon>Bacillariales</taxon>
        <taxon>Bacillariaceae</taxon>
        <taxon>Pseudo-nitzschia</taxon>
    </lineage>
</organism>
<feature type="domain" description="J" evidence="2">
    <location>
        <begin position="157"/>
        <end position="222"/>
    </location>
</feature>
<dbReference type="EMBL" id="HBIX01010406">
    <property type="protein sequence ID" value="CAE0715118.1"/>
    <property type="molecule type" value="Transcribed_RNA"/>
</dbReference>
<dbReference type="Pfam" id="PF14308">
    <property type="entry name" value="DnaJ-X"/>
    <property type="match status" value="1"/>
</dbReference>
<dbReference type="InterPro" id="IPR026894">
    <property type="entry name" value="DnaJ_X"/>
</dbReference>
<accession>A0A7S4AHM6</accession>
<dbReference type="PROSITE" id="PS50076">
    <property type="entry name" value="DNAJ_2"/>
    <property type="match status" value="1"/>
</dbReference>
<dbReference type="InterPro" id="IPR036869">
    <property type="entry name" value="J_dom_sf"/>
</dbReference>
<gene>
    <name evidence="3" type="ORF">PAUS00366_LOCUS7870</name>
</gene>
<evidence type="ECO:0000259" key="2">
    <source>
        <dbReference type="PROSITE" id="PS50076"/>
    </source>
</evidence>
<dbReference type="Gene3D" id="1.10.287.110">
    <property type="entry name" value="DnaJ domain"/>
    <property type="match status" value="1"/>
</dbReference>
<evidence type="ECO:0000256" key="1">
    <source>
        <dbReference type="SAM" id="Phobius"/>
    </source>
</evidence>
<protein>
    <recommendedName>
        <fullName evidence="2">J domain-containing protein</fullName>
    </recommendedName>
</protein>
<dbReference type="SMART" id="SM00271">
    <property type="entry name" value="DnaJ"/>
    <property type="match status" value="1"/>
</dbReference>
<proteinExistence type="predicted"/>
<dbReference type="PANTHER" id="PTHR44094:SF8">
    <property type="entry name" value="DNAJ HEAT SHOCK N-TERMINAL DOMAIN-CONTAINING PROTEIN-RELATED"/>
    <property type="match status" value="1"/>
</dbReference>
<name>A0A7S4AHM6_9STRA</name>
<dbReference type="InterPro" id="IPR052423">
    <property type="entry name" value="EMIR"/>
</dbReference>
<dbReference type="SUPFAM" id="SSF46565">
    <property type="entry name" value="Chaperone J-domain"/>
    <property type="match status" value="1"/>
</dbReference>
<dbReference type="InterPro" id="IPR001623">
    <property type="entry name" value="DnaJ_domain"/>
</dbReference>
<feature type="transmembrane region" description="Helical" evidence="1">
    <location>
        <begin position="52"/>
        <end position="75"/>
    </location>
</feature>
<keyword evidence="1" id="KW-1133">Transmembrane helix</keyword>
<keyword evidence="1" id="KW-0472">Membrane</keyword>
<feature type="transmembrane region" description="Helical" evidence="1">
    <location>
        <begin position="20"/>
        <end position="40"/>
    </location>
</feature>
<dbReference type="Pfam" id="PF00226">
    <property type="entry name" value="DnaJ"/>
    <property type="match status" value="1"/>
</dbReference>